<dbReference type="eggNOG" id="COG2249">
    <property type="taxonomic scope" value="Bacteria"/>
</dbReference>
<evidence type="ECO:0000313" key="5">
    <source>
        <dbReference type="Proteomes" id="UP000006258"/>
    </source>
</evidence>
<dbReference type="Proteomes" id="UP000006258">
    <property type="component" value="Unassembled WGS sequence"/>
</dbReference>
<gene>
    <name evidence="4" type="ORF">HMPREF0766_13824</name>
</gene>
<evidence type="ECO:0000256" key="2">
    <source>
        <dbReference type="ARBA" id="ARBA00023002"/>
    </source>
</evidence>
<feature type="domain" description="Flavodoxin-like fold" evidence="3">
    <location>
        <begin position="21"/>
        <end position="202"/>
    </location>
</feature>
<dbReference type="PANTHER" id="PTHR10204:SF34">
    <property type="entry name" value="NAD(P)H DEHYDROGENASE [QUINONE] 1 ISOFORM 1"/>
    <property type="match status" value="1"/>
</dbReference>
<dbReference type="Pfam" id="PF02525">
    <property type="entry name" value="Flavodoxin_2"/>
    <property type="match status" value="1"/>
</dbReference>
<comment type="caution">
    <text evidence="4">The sequence shown here is derived from an EMBL/GenBank/DDBJ whole genome shotgun (WGS) entry which is preliminary data.</text>
</comment>
<proteinExistence type="inferred from homology"/>
<name>D7VS70_SPHSI</name>
<comment type="similarity">
    <text evidence="1">Belongs to the NAD(P)H dehydrogenase (quinone) family.</text>
</comment>
<dbReference type="InterPro" id="IPR051545">
    <property type="entry name" value="NAD(P)H_dehydrogenase_qn"/>
</dbReference>
<dbReference type="EMBL" id="ACHA02000012">
    <property type="protein sequence ID" value="EFK56621.1"/>
    <property type="molecule type" value="Genomic_DNA"/>
</dbReference>
<dbReference type="HOGENOM" id="CLU_058643_1_0_10"/>
<dbReference type="STRING" id="525373.HMPREF0766_13824"/>
<keyword evidence="5" id="KW-1185">Reference proteome</keyword>
<dbReference type="GO" id="GO:0003955">
    <property type="term" value="F:NAD(P)H dehydrogenase (quinone) activity"/>
    <property type="evidence" value="ECO:0007669"/>
    <property type="project" value="TreeGrafter"/>
</dbReference>
<sequence length="210" mass="24128">MQPVVLYGIFVQTAAIMSKNKILIINAHPNGNSFNAALAEAYKQGALESGAHVEEIIISELQFNPNLRYGYRQRMELEPDLQRAWQKILKADHIVWIHPVWWGGLPAISKGFIDRLFLPGMAFQYRPDSVFWDKLLKGRSAHIITTLDQPGWYYRLFFGRPSVNQLKRSVLQFCGISPVKVTYVGIVKTSSDALRHKWLQKVKKLGQHRK</sequence>
<dbReference type="SUPFAM" id="SSF52218">
    <property type="entry name" value="Flavoproteins"/>
    <property type="match status" value="1"/>
</dbReference>
<dbReference type="PANTHER" id="PTHR10204">
    <property type="entry name" value="NAD P H OXIDOREDUCTASE-RELATED"/>
    <property type="match status" value="1"/>
</dbReference>
<dbReference type="Gene3D" id="3.40.50.360">
    <property type="match status" value="1"/>
</dbReference>
<keyword evidence="2" id="KW-0560">Oxidoreductase</keyword>
<dbReference type="InterPro" id="IPR003680">
    <property type="entry name" value="Flavodoxin_fold"/>
</dbReference>
<dbReference type="InterPro" id="IPR029039">
    <property type="entry name" value="Flavoprotein-like_sf"/>
</dbReference>
<protein>
    <submittedName>
        <fullName evidence="4">Flavodoxin-like protein</fullName>
    </submittedName>
</protein>
<dbReference type="AlphaFoldDB" id="D7VS70"/>
<evidence type="ECO:0000313" key="4">
    <source>
        <dbReference type="EMBL" id="EFK56621.1"/>
    </source>
</evidence>
<evidence type="ECO:0000256" key="1">
    <source>
        <dbReference type="ARBA" id="ARBA00006252"/>
    </source>
</evidence>
<reference evidence="4" key="1">
    <citation type="submission" date="2010-07" db="EMBL/GenBank/DDBJ databases">
        <authorList>
            <person name="Muzny D."/>
            <person name="Qin X."/>
            <person name="Buhay C."/>
            <person name="Dugan-Rocha S."/>
            <person name="Ding Y."/>
            <person name="Chen G."/>
            <person name="Hawes A."/>
            <person name="Holder M."/>
            <person name="Jhangiani S."/>
            <person name="Johnson A."/>
            <person name="Khan Z."/>
            <person name="Li Z."/>
            <person name="Liu W."/>
            <person name="Liu X."/>
            <person name="Perez L."/>
            <person name="Shen H."/>
            <person name="Wang Q."/>
            <person name="Watt J."/>
            <person name="Xi L."/>
            <person name="Xin Y."/>
            <person name="Zhou J."/>
            <person name="Deng J."/>
            <person name="Jiang H."/>
            <person name="Liu Y."/>
            <person name="Qu J."/>
            <person name="Song X.-Z."/>
            <person name="Zhang L."/>
            <person name="Villasana D."/>
            <person name="Johnson A."/>
            <person name="Liu J."/>
            <person name="Liyanage D."/>
            <person name="Lorensuhewa L."/>
            <person name="Robinson T."/>
            <person name="Song A."/>
            <person name="Song B.-B."/>
            <person name="Dinh H."/>
            <person name="Thornton R."/>
            <person name="Coyle M."/>
            <person name="Francisco L."/>
            <person name="Jackson L."/>
            <person name="Javaid M."/>
            <person name="Korchina V."/>
            <person name="Kovar C."/>
            <person name="Mata R."/>
            <person name="Mathew T."/>
            <person name="Ngo R."/>
            <person name="Nguyen L."/>
            <person name="Nguyen N."/>
            <person name="Okwuonu G."/>
            <person name="Ongeri F."/>
            <person name="Pham C."/>
            <person name="Simmons D."/>
            <person name="Wilczek-Boney K."/>
            <person name="Hale W."/>
            <person name="Jakkamsetti A."/>
            <person name="Pham P."/>
            <person name="Ruth R."/>
            <person name="San Lucas F."/>
            <person name="Warren J."/>
            <person name="Zhang J."/>
            <person name="Zhao Z."/>
            <person name="Zhou C."/>
            <person name="Zhu D."/>
            <person name="Lee S."/>
            <person name="Bess C."/>
            <person name="Blankenburg K."/>
            <person name="Forbes L."/>
            <person name="Fu Q."/>
            <person name="Gubbala S."/>
            <person name="Hirani K."/>
            <person name="Jayaseelan J.C."/>
            <person name="Lara F."/>
            <person name="Munidasa M."/>
            <person name="Palculict T."/>
            <person name="Patil S."/>
            <person name="Pu L.-L."/>
            <person name="Saada N."/>
            <person name="Tang L."/>
            <person name="Weissenberger G."/>
            <person name="Zhu Y."/>
            <person name="Hemphill L."/>
            <person name="Shang Y."/>
            <person name="Youmans B."/>
            <person name="Ayvaz T."/>
            <person name="Ross M."/>
            <person name="Santibanez J."/>
            <person name="Aqrawi P."/>
            <person name="Gross S."/>
            <person name="Joshi V."/>
            <person name="Fowler G."/>
            <person name="Nazareth L."/>
            <person name="Reid J."/>
            <person name="Worley K."/>
            <person name="Petrosino J."/>
            <person name="Highlander S."/>
            <person name="Gibbs R."/>
        </authorList>
    </citation>
    <scope>NUCLEOTIDE SEQUENCE [LARGE SCALE GENOMIC DNA]</scope>
    <source>
        <strain evidence="4">ATCC 33861</strain>
    </source>
</reference>
<organism evidence="4 5">
    <name type="scientific">Sphingobacterium spiritivorum ATCC 33861</name>
    <dbReference type="NCBI Taxonomy" id="525373"/>
    <lineage>
        <taxon>Bacteria</taxon>
        <taxon>Pseudomonadati</taxon>
        <taxon>Bacteroidota</taxon>
        <taxon>Sphingobacteriia</taxon>
        <taxon>Sphingobacteriales</taxon>
        <taxon>Sphingobacteriaceae</taxon>
        <taxon>Sphingobacterium</taxon>
    </lineage>
</organism>
<dbReference type="GO" id="GO:0005829">
    <property type="term" value="C:cytosol"/>
    <property type="evidence" value="ECO:0007669"/>
    <property type="project" value="TreeGrafter"/>
</dbReference>
<accession>D7VS70</accession>
<evidence type="ECO:0000259" key="3">
    <source>
        <dbReference type="Pfam" id="PF02525"/>
    </source>
</evidence>